<protein>
    <recommendedName>
        <fullName evidence="3">Tyr recombinase domain-containing protein</fullName>
    </recommendedName>
</protein>
<evidence type="ECO:0000259" key="3">
    <source>
        <dbReference type="PROSITE" id="PS51898"/>
    </source>
</evidence>
<dbReference type="InterPro" id="IPR013762">
    <property type="entry name" value="Integrase-like_cat_sf"/>
</dbReference>
<dbReference type="PROSITE" id="PS51898">
    <property type="entry name" value="TYR_RECOMBINASE"/>
    <property type="match status" value="1"/>
</dbReference>
<dbReference type="PANTHER" id="PTHR30349">
    <property type="entry name" value="PHAGE INTEGRASE-RELATED"/>
    <property type="match status" value="1"/>
</dbReference>
<sequence>MKPEPIEEFLVKVVSDEKDEARHAYYRTLRALYRFTCKRHRLRNPMDFVRPPRRRKKVRPTLTSSEMMQLLAQAQILRDRGILTLFIDCGARCGEAASLRKQDIFEDHIKVDGKTGQREIPISDETRRLLLALVADDGNTEFVFRGQRGPLTTSGIYQLVKRHMRKAGITGSKLGPHRIRHGFGKQYIKNGG</sequence>
<dbReference type="PANTHER" id="PTHR30349:SF41">
    <property type="entry name" value="INTEGRASE_RECOMBINASE PROTEIN MJ0367-RELATED"/>
    <property type="match status" value="1"/>
</dbReference>
<proteinExistence type="predicted"/>
<evidence type="ECO:0000313" key="4">
    <source>
        <dbReference type="EMBL" id="GAH84981.1"/>
    </source>
</evidence>
<keyword evidence="2" id="KW-0233">DNA recombination</keyword>
<name>X1IRC8_9ZZZZ</name>
<feature type="non-terminal residue" evidence="4">
    <location>
        <position position="192"/>
    </location>
</feature>
<dbReference type="InterPro" id="IPR050090">
    <property type="entry name" value="Tyrosine_recombinase_XerCD"/>
</dbReference>
<dbReference type="EMBL" id="BARU01038467">
    <property type="protein sequence ID" value="GAH84981.1"/>
    <property type="molecule type" value="Genomic_DNA"/>
</dbReference>
<dbReference type="Gene3D" id="1.10.443.10">
    <property type="entry name" value="Intergrase catalytic core"/>
    <property type="match status" value="1"/>
</dbReference>
<comment type="caution">
    <text evidence="4">The sequence shown here is derived from an EMBL/GenBank/DDBJ whole genome shotgun (WGS) entry which is preliminary data.</text>
</comment>
<feature type="domain" description="Tyr recombinase" evidence="3">
    <location>
        <begin position="57"/>
        <end position="192"/>
    </location>
</feature>
<dbReference type="GO" id="GO:0015074">
    <property type="term" value="P:DNA integration"/>
    <property type="evidence" value="ECO:0007669"/>
    <property type="project" value="InterPro"/>
</dbReference>
<dbReference type="GO" id="GO:0003677">
    <property type="term" value="F:DNA binding"/>
    <property type="evidence" value="ECO:0007669"/>
    <property type="project" value="UniProtKB-KW"/>
</dbReference>
<dbReference type="GO" id="GO:0006310">
    <property type="term" value="P:DNA recombination"/>
    <property type="evidence" value="ECO:0007669"/>
    <property type="project" value="UniProtKB-KW"/>
</dbReference>
<dbReference type="InterPro" id="IPR002104">
    <property type="entry name" value="Integrase_catalytic"/>
</dbReference>
<keyword evidence="1" id="KW-0238">DNA-binding</keyword>
<dbReference type="Pfam" id="PF00589">
    <property type="entry name" value="Phage_integrase"/>
    <property type="match status" value="1"/>
</dbReference>
<reference evidence="4" key="1">
    <citation type="journal article" date="2014" name="Front. Microbiol.">
        <title>High frequency of phylogenetically diverse reductive dehalogenase-homologous genes in deep subseafloor sedimentary metagenomes.</title>
        <authorList>
            <person name="Kawai M."/>
            <person name="Futagami T."/>
            <person name="Toyoda A."/>
            <person name="Takaki Y."/>
            <person name="Nishi S."/>
            <person name="Hori S."/>
            <person name="Arai W."/>
            <person name="Tsubouchi T."/>
            <person name="Morono Y."/>
            <person name="Uchiyama I."/>
            <person name="Ito T."/>
            <person name="Fujiyama A."/>
            <person name="Inagaki F."/>
            <person name="Takami H."/>
        </authorList>
    </citation>
    <scope>NUCLEOTIDE SEQUENCE</scope>
    <source>
        <strain evidence="4">Expedition CK06-06</strain>
    </source>
</reference>
<dbReference type="AlphaFoldDB" id="X1IRC8"/>
<dbReference type="SUPFAM" id="SSF56349">
    <property type="entry name" value="DNA breaking-rejoining enzymes"/>
    <property type="match status" value="1"/>
</dbReference>
<dbReference type="InterPro" id="IPR011010">
    <property type="entry name" value="DNA_brk_join_enz"/>
</dbReference>
<evidence type="ECO:0000256" key="2">
    <source>
        <dbReference type="ARBA" id="ARBA00023172"/>
    </source>
</evidence>
<accession>X1IRC8</accession>
<evidence type="ECO:0000256" key="1">
    <source>
        <dbReference type="ARBA" id="ARBA00023125"/>
    </source>
</evidence>
<gene>
    <name evidence="4" type="ORF">S03H2_59789</name>
</gene>
<organism evidence="4">
    <name type="scientific">marine sediment metagenome</name>
    <dbReference type="NCBI Taxonomy" id="412755"/>
    <lineage>
        <taxon>unclassified sequences</taxon>
        <taxon>metagenomes</taxon>
        <taxon>ecological metagenomes</taxon>
    </lineage>
</organism>